<organism evidence="1 2">
    <name type="scientific">Chelatococcus albus</name>
    <dbReference type="NCBI Taxonomy" id="3047466"/>
    <lineage>
        <taxon>Bacteria</taxon>
        <taxon>Pseudomonadati</taxon>
        <taxon>Pseudomonadota</taxon>
        <taxon>Alphaproteobacteria</taxon>
        <taxon>Hyphomicrobiales</taxon>
        <taxon>Chelatococcaceae</taxon>
        <taxon>Chelatococcus</taxon>
    </lineage>
</organism>
<reference evidence="1 2" key="1">
    <citation type="submission" date="2023-05" db="EMBL/GenBank/DDBJ databases">
        <title>Chelatococcus sp. nov., a moderately thermophilic bacterium isolated from hot spring microbial mat.</title>
        <authorList>
            <person name="Hu C.-J."/>
            <person name="Li W.-J."/>
        </authorList>
    </citation>
    <scope>NUCLEOTIDE SEQUENCE [LARGE SCALE GENOMIC DNA]</scope>
    <source>
        <strain evidence="1 2">SYSU G07232</strain>
    </source>
</reference>
<dbReference type="RefSeq" id="WP_283738731.1">
    <property type="nucleotide sequence ID" value="NZ_JASJEV010000001.1"/>
</dbReference>
<dbReference type="EMBL" id="JASJEV010000001">
    <property type="protein sequence ID" value="MDJ1156729.1"/>
    <property type="molecule type" value="Genomic_DNA"/>
</dbReference>
<evidence type="ECO:0000313" key="2">
    <source>
        <dbReference type="Proteomes" id="UP001321492"/>
    </source>
</evidence>
<evidence type="ECO:0008006" key="3">
    <source>
        <dbReference type="Google" id="ProtNLM"/>
    </source>
</evidence>
<protein>
    <recommendedName>
        <fullName evidence="3">Flp pilus-assembly TadG-like N-terminal domain-containing protein</fullName>
    </recommendedName>
</protein>
<sequence>MLREFLRHRGGSAPVEMAKLAAVIAFLSVIAANWISSATMGDLGTAAETVRADRERANGIVARGGMPAAREPVDPIVTGSVGRLVERTRIDPCRADDTR</sequence>
<keyword evidence="2" id="KW-1185">Reference proteome</keyword>
<evidence type="ECO:0000313" key="1">
    <source>
        <dbReference type="EMBL" id="MDJ1156729.1"/>
    </source>
</evidence>
<accession>A0ABT7AD32</accession>
<dbReference type="Proteomes" id="UP001321492">
    <property type="component" value="Unassembled WGS sequence"/>
</dbReference>
<name>A0ABT7AD32_9HYPH</name>
<gene>
    <name evidence="1" type="ORF">QNA08_00500</name>
</gene>
<proteinExistence type="predicted"/>
<comment type="caution">
    <text evidence="1">The sequence shown here is derived from an EMBL/GenBank/DDBJ whole genome shotgun (WGS) entry which is preliminary data.</text>
</comment>